<evidence type="ECO:0000256" key="1">
    <source>
        <dbReference type="SAM" id="Phobius"/>
    </source>
</evidence>
<name>A0ABR9SC55_9BURK</name>
<evidence type="ECO:0000313" key="3">
    <source>
        <dbReference type="Proteomes" id="UP000715965"/>
    </source>
</evidence>
<keyword evidence="3" id="KW-1185">Reference proteome</keyword>
<comment type="caution">
    <text evidence="2">The sequence shown here is derived from an EMBL/GenBank/DDBJ whole genome shotgun (WGS) entry which is preliminary data.</text>
</comment>
<keyword evidence="1" id="KW-0472">Membrane</keyword>
<accession>A0ABR9SC55</accession>
<protein>
    <submittedName>
        <fullName evidence="2">Cache domain-containing protein</fullName>
    </submittedName>
</protein>
<dbReference type="Gene3D" id="3.30.450.20">
    <property type="entry name" value="PAS domain"/>
    <property type="match status" value="1"/>
</dbReference>
<dbReference type="RefSeq" id="WP_193779431.1">
    <property type="nucleotide sequence ID" value="NZ_JADDOJ010000012.1"/>
</dbReference>
<evidence type="ECO:0000313" key="2">
    <source>
        <dbReference type="EMBL" id="MBE7939886.1"/>
    </source>
</evidence>
<organism evidence="2 3">
    <name type="scientific">Ramlibacter aquaticus</name>
    <dbReference type="NCBI Taxonomy" id="2780094"/>
    <lineage>
        <taxon>Bacteria</taxon>
        <taxon>Pseudomonadati</taxon>
        <taxon>Pseudomonadota</taxon>
        <taxon>Betaproteobacteria</taxon>
        <taxon>Burkholderiales</taxon>
        <taxon>Comamonadaceae</taxon>
        <taxon>Ramlibacter</taxon>
    </lineage>
</organism>
<reference evidence="2 3" key="1">
    <citation type="submission" date="2020-10" db="EMBL/GenBank/DDBJ databases">
        <title>Draft genome of Ramlibacter aquaticus LMG 30558.</title>
        <authorList>
            <person name="Props R."/>
        </authorList>
    </citation>
    <scope>NUCLEOTIDE SEQUENCE [LARGE SCALE GENOMIC DNA]</scope>
    <source>
        <strain evidence="2 3">LMG 30558</strain>
    </source>
</reference>
<dbReference type="Proteomes" id="UP000715965">
    <property type="component" value="Unassembled WGS sequence"/>
</dbReference>
<gene>
    <name evidence="2" type="ORF">IM725_04770</name>
</gene>
<dbReference type="EMBL" id="JADDOJ010000012">
    <property type="protein sequence ID" value="MBE7939886.1"/>
    <property type="molecule type" value="Genomic_DNA"/>
</dbReference>
<keyword evidence="1" id="KW-1133">Transmembrane helix</keyword>
<keyword evidence="1" id="KW-0812">Transmembrane</keyword>
<feature type="transmembrane region" description="Helical" evidence="1">
    <location>
        <begin position="258"/>
        <end position="280"/>
    </location>
</feature>
<proteinExistence type="predicted"/>
<sequence>MADSQPERQGRPRAVLAPLILLALLPIALLLGGQLVGRLRAERAQVEAALAASADTVAARVARELQSSVDALDVLSRSELFQQGRVTALGRLLHGRPRPDWDSLFLLDAGGTPVLDTAATPPSPAMRSVMDGLRAQVVATGRPALSGVGAAGATPAPAVAVALPVRSGERIAYVLGARMGAATFQRLASGSTTGLDDRVCITDAQSRVIADSSGLPQGLVLSHEDPALAFAWHTVPGFGWQVRVAQPMAPLAQARRDAILWALLTQGGALLAGAVLAYAWGRRRGVTGT</sequence>